<dbReference type="EMBL" id="BGPR01000820">
    <property type="protein sequence ID" value="GBM36793.1"/>
    <property type="molecule type" value="Genomic_DNA"/>
</dbReference>
<evidence type="ECO:0000313" key="3">
    <source>
        <dbReference type="Proteomes" id="UP000499080"/>
    </source>
</evidence>
<dbReference type="Proteomes" id="UP000499080">
    <property type="component" value="Unassembled WGS sequence"/>
</dbReference>
<reference evidence="2 3" key="1">
    <citation type="journal article" date="2019" name="Sci. Rep.">
        <title>Orb-weaving spider Araneus ventricosus genome elucidates the spidroin gene catalogue.</title>
        <authorList>
            <person name="Kono N."/>
            <person name="Nakamura H."/>
            <person name="Ohtoshi R."/>
            <person name="Moran D.A.P."/>
            <person name="Shinohara A."/>
            <person name="Yoshida Y."/>
            <person name="Fujiwara M."/>
            <person name="Mori M."/>
            <person name="Tomita M."/>
            <person name="Arakawa K."/>
        </authorList>
    </citation>
    <scope>NUCLEOTIDE SEQUENCE [LARGE SCALE GENOMIC DNA]</scope>
</reference>
<feature type="compositionally biased region" description="Polar residues" evidence="1">
    <location>
        <begin position="39"/>
        <end position="66"/>
    </location>
</feature>
<sequence>MRGNILTRREEAGVEITSHGRRRYDGQLLLRQRRRRQASATFFQQHTCTKRQALSRTQNAHQNPITSDIPLSPYTLAKKSRQALIIIHSTKHHPDETDLAVAVFTHTNTKVPP</sequence>
<feature type="region of interest" description="Disordered" evidence="1">
    <location>
        <begin position="39"/>
        <end position="70"/>
    </location>
</feature>
<dbReference type="AlphaFoldDB" id="A0A4Y2F671"/>
<proteinExistence type="predicted"/>
<comment type="caution">
    <text evidence="2">The sequence shown here is derived from an EMBL/GenBank/DDBJ whole genome shotgun (WGS) entry which is preliminary data.</text>
</comment>
<name>A0A4Y2F671_ARAVE</name>
<organism evidence="2 3">
    <name type="scientific">Araneus ventricosus</name>
    <name type="common">Orbweaver spider</name>
    <name type="synonym">Epeira ventricosa</name>
    <dbReference type="NCBI Taxonomy" id="182803"/>
    <lineage>
        <taxon>Eukaryota</taxon>
        <taxon>Metazoa</taxon>
        <taxon>Ecdysozoa</taxon>
        <taxon>Arthropoda</taxon>
        <taxon>Chelicerata</taxon>
        <taxon>Arachnida</taxon>
        <taxon>Araneae</taxon>
        <taxon>Araneomorphae</taxon>
        <taxon>Entelegynae</taxon>
        <taxon>Araneoidea</taxon>
        <taxon>Araneidae</taxon>
        <taxon>Araneus</taxon>
    </lineage>
</organism>
<evidence type="ECO:0000256" key="1">
    <source>
        <dbReference type="SAM" id="MobiDB-lite"/>
    </source>
</evidence>
<accession>A0A4Y2F671</accession>
<gene>
    <name evidence="2" type="ORF">AVEN_112749_1</name>
</gene>
<evidence type="ECO:0000313" key="2">
    <source>
        <dbReference type="EMBL" id="GBM36793.1"/>
    </source>
</evidence>
<keyword evidence="3" id="KW-1185">Reference proteome</keyword>
<protein>
    <submittedName>
        <fullName evidence="2">Uncharacterized protein</fullName>
    </submittedName>
</protein>